<feature type="transmembrane region" description="Helical" evidence="19">
    <location>
        <begin position="80"/>
        <end position="101"/>
    </location>
</feature>
<evidence type="ECO:0000256" key="4">
    <source>
        <dbReference type="ARBA" id="ARBA00022475"/>
    </source>
</evidence>
<feature type="binding site" evidence="15">
    <location>
        <position position="357"/>
    </location>
    <ligand>
        <name>Na(+)</name>
        <dbReference type="ChEBI" id="CHEBI:29101"/>
        <label>1</label>
    </ligand>
</feature>
<dbReference type="Ensembl" id="ENSGACT00000063103.1">
    <property type="protein sequence ID" value="ENSGACP00000057283.1"/>
    <property type="gene ID" value="ENSGACG00000002717.2"/>
</dbReference>
<dbReference type="PROSITE" id="PS00610">
    <property type="entry name" value="NA_NEUROTRAN_SYMP_1"/>
    <property type="match status" value="1"/>
</dbReference>
<dbReference type="PANTHER" id="PTHR11616:SF141">
    <property type="entry name" value="SODIUM- AND CHLORIDE-DEPENDENT TAURINE TRANSPORTER"/>
    <property type="match status" value="1"/>
</dbReference>
<comment type="subcellular location">
    <subcellularLocation>
        <location evidence="1">Cell membrane</location>
        <topology evidence="1">Multi-pass membrane protein</topology>
    </subcellularLocation>
</comment>
<keyword evidence="16" id="KW-1015">Disulfide bond</keyword>
<organism evidence="20 21">
    <name type="scientific">Gasterosteus aculeatus aculeatus</name>
    <name type="common">three-spined stickleback</name>
    <dbReference type="NCBI Taxonomy" id="481459"/>
    <lineage>
        <taxon>Eukaryota</taxon>
        <taxon>Metazoa</taxon>
        <taxon>Chordata</taxon>
        <taxon>Craniata</taxon>
        <taxon>Vertebrata</taxon>
        <taxon>Euteleostomi</taxon>
        <taxon>Actinopterygii</taxon>
        <taxon>Neopterygii</taxon>
        <taxon>Teleostei</taxon>
        <taxon>Neoteleostei</taxon>
        <taxon>Acanthomorphata</taxon>
        <taxon>Eupercaria</taxon>
        <taxon>Perciformes</taxon>
        <taxon>Cottioidei</taxon>
        <taxon>Gasterosteales</taxon>
        <taxon>Gasterosteidae</taxon>
        <taxon>Gasterosteus</taxon>
    </lineage>
</organism>
<feature type="transmembrane region" description="Helical" evidence="19">
    <location>
        <begin position="286"/>
        <end position="311"/>
    </location>
</feature>
<feature type="compositionally biased region" description="Basic and acidic residues" evidence="18">
    <location>
        <begin position="29"/>
        <end position="41"/>
    </location>
</feature>
<feature type="binding site" evidence="15">
    <location>
        <position position="56"/>
    </location>
    <ligand>
        <name>Na(+)</name>
        <dbReference type="ChEBI" id="CHEBI:29101"/>
        <label>1</label>
    </ligand>
</feature>
<keyword evidence="4" id="KW-1003">Cell membrane</keyword>
<feature type="transmembrane region" description="Helical" evidence="19">
    <location>
        <begin position="389"/>
        <end position="407"/>
    </location>
</feature>
<evidence type="ECO:0000256" key="12">
    <source>
        <dbReference type="ARBA" id="ARBA00034027"/>
    </source>
</evidence>
<dbReference type="Pfam" id="PF00209">
    <property type="entry name" value="SNF"/>
    <property type="match status" value="2"/>
</dbReference>
<keyword evidence="5" id="KW-0597">Phosphoprotein</keyword>
<evidence type="ECO:0000256" key="13">
    <source>
        <dbReference type="ARBA" id="ARBA00049062"/>
    </source>
</evidence>
<feature type="transmembrane region" description="Helical" evidence="19">
    <location>
        <begin position="50"/>
        <end position="68"/>
    </location>
</feature>
<dbReference type="PROSITE" id="PS00754">
    <property type="entry name" value="NA_NEUROTRAN_SYMP_2"/>
    <property type="match status" value="1"/>
</dbReference>
<name>A0AAQ4R3W7_GASAC</name>
<dbReference type="PRINTS" id="PR00176">
    <property type="entry name" value="NANEUSMPORT"/>
</dbReference>
<comment type="catalytic activity">
    <reaction evidence="12">
        <text>beta-alanine(out) + chloride(out) + 2 Na(+)(out) = beta-alanine(in) + chloride(in) + 2 Na(+)(in)</text>
        <dbReference type="Rhea" id="RHEA:71247"/>
        <dbReference type="ChEBI" id="CHEBI:17996"/>
        <dbReference type="ChEBI" id="CHEBI:29101"/>
        <dbReference type="ChEBI" id="CHEBI:57966"/>
    </reaction>
    <physiologicalReaction direction="left-to-right" evidence="12">
        <dbReference type="Rhea" id="RHEA:71248"/>
    </physiologicalReaction>
</comment>
<dbReference type="GeneTree" id="ENSGT00940000154583"/>
<keyword evidence="15" id="KW-0479">Metal-binding</keyword>
<feature type="disulfide bond" evidence="16">
    <location>
        <begin position="162"/>
        <end position="171"/>
    </location>
</feature>
<dbReference type="GO" id="GO:0005369">
    <property type="term" value="F:taurine:sodium symporter activity"/>
    <property type="evidence" value="ECO:0007669"/>
    <property type="project" value="InterPro"/>
</dbReference>
<evidence type="ECO:0000256" key="15">
    <source>
        <dbReference type="PIRSR" id="PIRSR600175-1"/>
    </source>
</evidence>
<dbReference type="PROSITE" id="PS50267">
    <property type="entry name" value="NA_NEUROTRAN_SYMP_3"/>
    <property type="match status" value="1"/>
</dbReference>
<comment type="catalytic activity">
    <reaction evidence="14">
        <text>hypotaurine(out) + chloride(out) + 2 Na(+)(out) = hypotaurine(in) + chloride(in) + 2 Na(+)(in)</text>
        <dbReference type="Rhea" id="RHEA:71243"/>
        <dbReference type="ChEBI" id="CHEBI:17996"/>
        <dbReference type="ChEBI" id="CHEBI:29101"/>
        <dbReference type="ChEBI" id="CHEBI:57853"/>
    </reaction>
    <physiologicalReaction direction="left-to-right" evidence="14">
        <dbReference type="Rhea" id="RHEA:71244"/>
    </physiologicalReaction>
</comment>
<evidence type="ECO:0000256" key="19">
    <source>
        <dbReference type="SAM" id="Phobius"/>
    </source>
</evidence>
<feature type="region of interest" description="Disordered" evidence="18">
    <location>
        <begin position="1"/>
        <end position="41"/>
    </location>
</feature>
<evidence type="ECO:0000256" key="5">
    <source>
        <dbReference type="ARBA" id="ARBA00022553"/>
    </source>
</evidence>
<dbReference type="GO" id="GO:0042995">
    <property type="term" value="C:cell projection"/>
    <property type="evidence" value="ECO:0007669"/>
    <property type="project" value="TreeGrafter"/>
</dbReference>
<dbReference type="InterPro" id="IPR037272">
    <property type="entry name" value="SNS_sf"/>
</dbReference>
<feature type="binding site" evidence="15">
    <location>
        <position position="63"/>
    </location>
    <ligand>
        <name>Na(+)</name>
        <dbReference type="ChEBI" id="CHEBI:29101"/>
        <label>1</label>
    </ligand>
</feature>
<feature type="binding site" evidence="15">
    <location>
        <position position="292"/>
    </location>
    <ligand>
        <name>Na(+)</name>
        <dbReference type="ChEBI" id="CHEBI:29101"/>
        <label>1</label>
    </ligand>
</feature>
<feature type="binding site" evidence="15">
    <location>
        <position position="361"/>
    </location>
    <ligand>
        <name>Na(+)</name>
        <dbReference type="ChEBI" id="CHEBI:29101"/>
        <label>1</label>
    </ligand>
</feature>
<keyword evidence="15" id="KW-0915">Sodium</keyword>
<keyword evidence="10" id="KW-0325">Glycoprotein</keyword>
<evidence type="ECO:0000256" key="7">
    <source>
        <dbReference type="ARBA" id="ARBA00022847"/>
    </source>
</evidence>
<feature type="binding site" evidence="15">
    <location>
        <position position="260"/>
    </location>
    <ligand>
        <name>Na(+)</name>
        <dbReference type="ChEBI" id="CHEBI:29101"/>
        <label>1</label>
    </ligand>
</feature>
<dbReference type="InterPro" id="IPR000175">
    <property type="entry name" value="Na/ntran_symport"/>
</dbReference>
<dbReference type="GO" id="GO:0006836">
    <property type="term" value="P:neurotransmitter transport"/>
    <property type="evidence" value="ECO:0007669"/>
    <property type="project" value="InterPro"/>
</dbReference>
<evidence type="ECO:0000256" key="11">
    <source>
        <dbReference type="ARBA" id="ARBA00033998"/>
    </source>
</evidence>
<dbReference type="GO" id="GO:0005886">
    <property type="term" value="C:plasma membrane"/>
    <property type="evidence" value="ECO:0007669"/>
    <property type="project" value="UniProtKB-SubCell"/>
</dbReference>
<dbReference type="GO" id="GO:0046872">
    <property type="term" value="F:metal ion binding"/>
    <property type="evidence" value="ECO:0007669"/>
    <property type="project" value="UniProtKB-KW"/>
</dbReference>
<evidence type="ECO:0000256" key="3">
    <source>
        <dbReference type="ARBA" id="ARBA00022448"/>
    </source>
</evidence>
<dbReference type="PANTHER" id="PTHR11616">
    <property type="entry name" value="SODIUM/CHLORIDE DEPENDENT TRANSPORTER"/>
    <property type="match status" value="1"/>
</dbReference>
<feature type="binding site" evidence="15">
    <location>
        <position position="59"/>
    </location>
    <ligand>
        <name>Na(+)</name>
        <dbReference type="ChEBI" id="CHEBI:29101"/>
        <label>1</label>
    </ligand>
</feature>
<proteinExistence type="inferred from homology"/>
<reference evidence="20" key="2">
    <citation type="submission" date="2025-08" db="UniProtKB">
        <authorList>
            <consortium name="Ensembl"/>
        </authorList>
    </citation>
    <scope>IDENTIFICATION</scope>
</reference>
<protein>
    <recommendedName>
        <fullName evidence="17">Transporter</fullName>
    </recommendedName>
</protein>
<evidence type="ECO:0000256" key="8">
    <source>
        <dbReference type="ARBA" id="ARBA00022989"/>
    </source>
</evidence>
<evidence type="ECO:0000256" key="16">
    <source>
        <dbReference type="PIRSR" id="PIRSR600175-2"/>
    </source>
</evidence>
<feature type="transmembrane region" description="Helical" evidence="19">
    <location>
        <begin position="465"/>
        <end position="484"/>
    </location>
</feature>
<accession>A0AAQ4R3W7</accession>
<evidence type="ECO:0000256" key="2">
    <source>
        <dbReference type="ARBA" id="ARBA00006123"/>
    </source>
</evidence>
<feature type="compositionally biased region" description="Basic and acidic residues" evidence="18">
    <location>
        <begin position="1"/>
        <end position="18"/>
    </location>
</feature>
<reference evidence="20 21" key="1">
    <citation type="journal article" date="2021" name="G3 (Bethesda)">
        <title>Improved contiguity of the threespine stickleback genome using long-read sequencing.</title>
        <authorList>
            <person name="Nath S."/>
            <person name="Shaw D.E."/>
            <person name="White M.A."/>
        </authorList>
    </citation>
    <scope>NUCLEOTIDE SEQUENCE [LARGE SCALE GENOMIC DNA]</scope>
    <source>
        <strain evidence="20 21">Lake Benthic</strain>
    </source>
</reference>
<evidence type="ECO:0000256" key="17">
    <source>
        <dbReference type="RuleBase" id="RU003732"/>
    </source>
</evidence>
<dbReference type="InterPro" id="IPR002434">
    <property type="entry name" value="Na/ntran_symport_taurine"/>
</dbReference>
<dbReference type="GO" id="GO:0005332">
    <property type="term" value="F:gamma-aminobutyric acid:sodium:chloride symporter activity"/>
    <property type="evidence" value="ECO:0007669"/>
    <property type="project" value="TreeGrafter"/>
</dbReference>
<comment type="similarity">
    <text evidence="2">Belongs to the sodium:neurotransmitter symporter (SNF) (TC 2.A.22) family. SLC6A6 subfamily.</text>
</comment>
<dbReference type="Proteomes" id="UP000007635">
    <property type="component" value="Chromosome XII"/>
</dbReference>
<dbReference type="PRINTS" id="PR01200">
    <property type="entry name" value="TAUTRANSPORT"/>
</dbReference>
<feature type="compositionally biased region" description="Basic and acidic residues" evidence="18">
    <location>
        <begin position="549"/>
        <end position="559"/>
    </location>
</feature>
<reference evidence="20" key="3">
    <citation type="submission" date="2025-09" db="UniProtKB">
        <authorList>
            <consortium name="Ensembl"/>
        </authorList>
    </citation>
    <scope>IDENTIFICATION</scope>
</reference>
<evidence type="ECO:0000256" key="10">
    <source>
        <dbReference type="ARBA" id="ARBA00023180"/>
    </source>
</evidence>
<evidence type="ECO:0000256" key="1">
    <source>
        <dbReference type="ARBA" id="ARBA00004651"/>
    </source>
</evidence>
<keyword evidence="8 19" id="KW-1133">Transmembrane helix</keyword>
<evidence type="ECO:0000313" key="21">
    <source>
        <dbReference type="Proteomes" id="UP000007635"/>
    </source>
</evidence>
<comment type="catalytic activity">
    <reaction evidence="13">
        <text>taurine(out) + chloride(out) + 2 Na(+)(out) = taurine(in) + chloride(in) + 2 Na(+)(in)</text>
        <dbReference type="Rhea" id="RHEA:71223"/>
        <dbReference type="ChEBI" id="CHEBI:17996"/>
        <dbReference type="ChEBI" id="CHEBI:29101"/>
        <dbReference type="ChEBI" id="CHEBI:507393"/>
    </reaction>
    <physiologicalReaction direction="left-to-right" evidence="13">
        <dbReference type="Rhea" id="RHEA:71224"/>
    </physiologicalReaction>
</comment>
<feature type="transmembrane region" description="Helical" evidence="19">
    <location>
        <begin position="419"/>
        <end position="444"/>
    </location>
</feature>
<keyword evidence="3 17" id="KW-0813">Transport</keyword>
<keyword evidence="9 19" id="KW-0472">Membrane</keyword>
<dbReference type="SUPFAM" id="SSF161070">
    <property type="entry name" value="SNF-like"/>
    <property type="match status" value="1"/>
</dbReference>
<feature type="region of interest" description="Disordered" evidence="18">
    <location>
        <begin position="546"/>
        <end position="584"/>
    </location>
</feature>
<keyword evidence="7 17" id="KW-0769">Symport</keyword>
<evidence type="ECO:0000256" key="9">
    <source>
        <dbReference type="ARBA" id="ARBA00023136"/>
    </source>
</evidence>
<evidence type="ECO:0000256" key="6">
    <source>
        <dbReference type="ARBA" id="ARBA00022692"/>
    </source>
</evidence>
<keyword evidence="6 17" id="KW-0812">Transmembrane</keyword>
<keyword evidence="21" id="KW-1185">Reference proteome</keyword>
<feature type="binding site" evidence="15">
    <location>
        <position position="360"/>
    </location>
    <ligand>
        <name>Na(+)</name>
        <dbReference type="ChEBI" id="CHEBI:29101"/>
        <label>1</label>
    </ligand>
</feature>
<evidence type="ECO:0000256" key="14">
    <source>
        <dbReference type="ARBA" id="ARBA00049351"/>
    </source>
</evidence>
<feature type="transmembrane region" description="Helical" evidence="19">
    <location>
        <begin position="340"/>
        <end position="359"/>
    </location>
</feature>
<feature type="compositionally biased region" description="Polar residues" evidence="18">
    <location>
        <begin position="564"/>
        <end position="584"/>
    </location>
</feature>
<comment type="catalytic activity">
    <reaction evidence="11">
        <text>4-aminobutanoate(out) + chloride(out) + 2 Na(+)(out) = 4-aminobutanoate(in) + chloride(in) + 2 Na(+)(in)</text>
        <dbReference type="Rhea" id="RHEA:70687"/>
        <dbReference type="ChEBI" id="CHEBI:17996"/>
        <dbReference type="ChEBI" id="CHEBI:29101"/>
        <dbReference type="ChEBI" id="CHEBI:59888"/>
    </reaction>
    <physiologicalReaction direction="left-to-right" evidence="11">
        <dbReference type="Rhea" id="RHEA:70688"/>
    </physiologicalReaction>
</comment>
<evidence type="ECO:0000256" key="18">
    <source>
        <dbReference type="SAM" id="MobiDB-lite"/>
    </source>
</evidence>
<feature type="transmembrane region" description="Helical" evidence="19">
    <location>
        <begin position="122"/>
        <end position="150"/>
    </location>
</feature>
<feature type="transmembrane region" description="Helical" evidence="19">
    <location>
        <begin position="253"/>
        <end position="274"/>
    </location>
</feature>
<dbReference type="AlphaFoldDB" id="A0AAQ4R3W7"/>
<sequence>MAQKEKLQCLKDFHKDTLKPSPGKSPGTRPEDEAEGKAPQREKWASKLDFVLSVAGGFVGLGNVWRFPYLCYKNGGGAFLIPYFIFLFGGGLPVFFLEVALGQYTSEGGITCWAKLCPIFTGIGYASVVIVSLLNVYYVVILAWGLYYLFQCFQPELPWAKCKQPWNTEFCVEDTVRRNKTLWLAANITNFTSPVTEFWDRNMNSLKDESSPLLMSPLGSSARVTLPGASEGIKFYLYPNLTRLQDPEVWIDAGTQIFFSYAICLGAMTSLGSYNKYKYNCYRDCLLLGGLNSGTSFVSGFAIFSVLGFMAQEQGVDIADVAESGPGLAFIAYPKAVSMMPMPTLWAVLFFIMLLLLGLDSQFVEVEGQITSIVDLYPEVLRKGYRREMFIAFMCSMSYLLGLAMVTKGGMYVFQLFDYYAASGVCLLWVAFFECIAVAWVYGVDNFYDGVEDMIGYRPNAWMKLSWTWITPILCMGCFVFSLVKYKPLTYNKVYEYPDWAIGIGWVLALSSMICIPMVMVIKILQSEGSLVERIKAVAAPAKSGVSSRPKEYDVKGEEPTLPLNPNGNSGSAKPTHTIVETTM</sequence>
<evidence type="ECO:0000313" key="20">
    <source>
        <dbReference type="Ensembl" id="ENSGACP00000057283.1"/>
    </source>
</evidence>
<feature type="transmembrane region" description="Helical" evidence="19">
    <location>
        <begin position="504"/>
        <end position="525"/>
    </location>
</feature>